<dbReference type="GeneID" id="61030735"/>
<evidence type="ECO:0000313" key="1">
    <source>
        <dbReference type="EMBL" id="SFI90586.1"/>
    </source>
</evidence>
<dbReference type="Proteomes" id="UP000198915">
    <property type="component" value="Unassembled WGS sequence"/>
</dbReference>
<evidence type="ECO:0000313" key="2">
    <source>
        <dbReference type="Proteomes" id="UP000198915"/>
    </source>
</evidence>
<organism evidence="1 2">
    <name type="scientific">Brevibacillus centrosporus</name>
    <dbReference type="NCBI Taxonomy" id="54910"/>
    <lineage>
        <taxon>Bacteria</taxon>
        <taxon>Bacillati</taxon>
        <taxon>Bacillota</taxon>
        <taxon>Bacilli</taxon>
        <taxon>Bacillales</taxon>
        <taxon>Paenibacillaceae</taxon>
        <taxon>Brevibacillus</taxon>
    </lineage>
</organism>
<name>A0A1I3M1K5_9BACL</name>
<dbReference type="AlphaFoldDB" id="A0A1I3M1K5"/>
<dbReference type="RefSeq" id="WP_092266353.1">
    <property type="nucleotide sequence ID" value="NZ_FORT01000001.1"/>
</dbReference>
<keyword evidence="2" id="KW-1185">Reference proteome</keyword>
<accession>A0A1I3M1K5</accession>
<reference evidence="2" key="1">
    <citation type="submission" date="2016-10" db="EMBL/GenBank/DDBJ databases">
        <authorList>
            <person name="Varghese N."/>
            <person name="Submissions S."/>
        </authorList>
    </citation>
    <scope>NUCLEOTIDE SEQUENCE [LARGE SCALE GENOMIC DNA]</scope>
    <source>
        <strain evidence="2">OK042</strain>
    </source>
</reference>
<sequence>MLNDDAKEMRGWVLRITERAYPDPLSVDLVRQHLQELNYAPSEREVKAHLAYLSEKQLVVTETIGSSSIARNTVRLTAKGKDLLEGNIPPDAGINLGARF</sequence>
<gene>
    <name evidence="1" type="ORF">SAMN05518846_101485</name>
</gene>
<dbReference type="EMBL" id="FORT01000001">
    <property type="protein sequence ID" value="SFI90586.1"/>
    <property type="molecule type" value="Genomic_DNA"/>
</dbReference>
<dbReference type="STRING" id="1884381.SAMN05518846_101485"/>
<proteinExistence type="predicted"/>
<protein>
    <submittedName>
        <fullName evidence="1">Uncharacterized protein</fullName>
    </submittedName>
</protein>